<dbReference type="AlphaFoldDB" id="A0A0V1KMJ6"/>
<sequence>MRPKCGGTEVAATLLFHCLDAPFPLLCSLPLTVPNCACSLTPLIRQRRTLTSRTILPVFTAPCHTFVFGCPSLARVRYVRAGRWGPFVPLGRSGGWRSVLVCMVDRDHCRATPSGDKFRERSRPLRLVTQEREVPVVRRPGRSYREMAKADRVAVRPFGKNARKPSLVPVTGGTLHLRPRGHDGPGFQADVARSPLVPVTGGTVHLRRRGHYGPGFQSDVARSPLVPVTGGTVHLRPRGHYGPGFQADVARSAGALDLFFFLFSSRSPLCPCHRGPCRPVVPLRSGSFRYGVIFGPPPQV</sequence>
<accession>A0A0V1KMJ6</accession>
<dbReference type="Proteomes" id="UP000054721">
    <property type="component" value="Unassembled WGS sequence"/>
</dbReference>
<proteinExistence type="predicted"/>
<evidence type="ECO:0000313" key="1">
    <source>
        <dbReference type="EMBL" id="KRZ48500.1"/>
    </source>
</evidence>
<comment type="caution">
    <text evidence="1">The sequence shown here is derived from an EMBL/GenBank/DDBJ whole genome shotgun (WGS) entry which is preliminary data.</text>
</comment>
<organism evidence="1 2">
    <name type="scientific">Trichinella nativa</name>
    <dbReference type="NCBI Taxonomy" id="6335"/>
    <lineage>
        <taxon>Eukaryota</taxon>
        <taxon>Metazoa</taxon>
        <taxon>Ecdysozoa</taxon>
        <taxon>Nematoda</taxon>
        <taxon>Enoplea</taxon>
        <taxon>Dorylaimia</taxon>
        <taxon>Trichinellida</taxon>
        <taxon>Trichinellidae</taxon>
        <taxon>Trichinella</taxon>
    </lineage>
</organism>
<gene>
    <name evidence="1" type="ORF">T02_635</name>
</gene>
<keyword evidence="2" id="KW-1185">Reference proteome</keyword>
<evidence type="ECO:0000313" key="2">
    <source>
        <dbReference type="Proteomes" id="UP000054721"/>
    </source>
</evidence>
<reference evidence="1 2" key="1">
    <citation type="submission" date="2015-05" db="EMBL/GenBank/DDBJ databases">
        <title>Evolution of Trichinella species and genotypes.</title>
        <authorList>
            <person name="Korhonen P.K."/>
            <person name="Edoardo P."/>
            <person name="Giuseppe L.R."/>
            <person name="Gasser R.B."/>
        </authorList>
    </citation>
    <scope>NUCLEOTIDE SEQUENCE [LARGE SCALE GENOMIC DNA]</scope>
    <source>
        <strain evidence="1">ISS10</strain>
    </source>
</reference>
<dbReference type="EMBL" id="JYDW01000396">
    <property type="protein sequence ID" value="KRZ48500.1"/>
    <property type="molecule type" value="Genomic_DNA"/>
</dbReference>
<protein>
    <submittedName>
        <fullName evidence="1">Uncharacterized protein</fullName>
    </submittedName>
</protein>
<name>A0A0V1KMJ6_9BILA</name>